<reference evidence="2 3" key="1">
    <citation type="submission" date="2018-06" db="EMBL/GenBank/DDBJ databases">
        <authorList>
            <consortium name="Pathogen Informatics"/>
            <person name="Doyle S."/>
        </authorList>
    </citation>
    <scope>NUCLEOTIDE SEQUENCE [LARGE SCALE GENOMIC DNA]</scope>
    <source>
        <strain evidence="2 3">NCTC13102</strain>
    </source>
</reference>
<dbReference type="AlphaFoldDB" id="A0A2X3BD08"/>
<keyword evidence="1" id="KW-0472">Membrane</keyword>
<evidence type="ECO:0000313" key="2">
    <source>
        <dbReference type="EMBL" id="SQB98503.1"/>
    </source>
</evidence>
<keyword evidence="1" id="KW-1133">Transmembrane helix</keyword>
<accession>A0A2X3BD08</accession>
<name>A0A2X3BD08_9HELI</name>
<dbReference type="EMBL" id="UAWL01000006">
    <property type="protein sequence ID" value="SQB98503.1"/>
    <property type="molecule type" value="Genomic_DNA"/>
</dbReference>
<proteinExistence type="predicted"/>
<feature type="transmembrane region" description="Helical" evidence="1">
    <location>
        <begin position="6"/>
        <end position="26"/>
    </location>
</feature>
<feature type="transmembrane region" description="Helical" evidence="1">
    <location>
        <begin position="33"/>
        <end position="51"/>
    </location>
</feature>
<sequence length="136" mass="15417">MLELISITGIFLLLGAFIFVILHNLSIAKIKKIFIGGVLYICLFAMMFYIYKQNNTQSTTAFLQKAFLEGQTLDCEGFLVNQTDFNFINQTYMLIGKPNTPTSNIMISLDKCKIVVPDINPDQTINGHTLEELQRD</sequence>
<dbReference type="Proteomes" id="UP000250166">
    <property type="component" value="Unassembled WGS sequence"/>
</dbReference>
<evidence type="ECO:0000256" key="1">
    <source>
        <dbReference type="SAM" id="Phobius"/>
    </source>
</evidence>
<dbReference type="RefSeq" id="WP_023948963.1">
    <property type="nucleotide sequence ID" value="NZ_JAERIV010000003.1"/>
</dbReference>
<gene>
    <name evidence="2" type="ORF">NCTC13102_00966</name>
</gene>
<organism evidence="2 3">
    <name type="scientific">Helicobacter fennelliae</name>
    <dbReference type="NCBI Taxonomy" id="215"/>
    <lineage>
        <taxon>Bacteria</taxon>
        <taxon>Pseudomonadati</taxon>
        <taxon>Campylobacterota</taxon>
        <taxon>Epsilonproteobacteria</taxon>
        <taxon>Campylobacterales</taxon>
        <taxon>Helicobacteraceae</taxon>
        <taxon>Helicobacter</taxon>
    </lineage>
</organism>
<keyword evidence="1" id="KW-0812">Transmembrane</keyword>
<protein>
    <submittedName>
        <fullName evidence="2">Membrane protein</fullName>
    </submittedName>
</protein>
<evidence type="ECO:0000313" key="3">
    <source>
        <dbReference type="Proteomes" id="UP000250166"/>
    </source>
</evidence>